<evidence type="ECO:0000313" key="7">
    <source>
        <dbReference type="EMBL" id="KTW29033.1"/>
    </source>
</evidence>
<gene>
    <name evidence="7" type="ORF">T551_02307</name>
</gene>
<dbReference type="InterPro" id="IPR025204">
    <property type="entry name" value="CENP-L"/>
</dbReference>
<proteinExistence type="inferred from homology"/>
<keyword evidence="6" id="KW-0137">Centromere</keyword>
<dbReference type="AlphaFoldDB" id="A0A0W4ZKX6"/>
<comment type="subcellular location">
    <subcellularLocation>
        <location evidence="2">Chromosome</location>
        <location evidence="2">Centromere</location>
    </subcellularLocation>
    <subcellularLocation>
        <location evidence="1">Nucleus</location>
    </subcellularLocation>
</comment>
<dbReference type="Pfam" id="PF13092">
    <property type="entry name" value="CENP-L"/>
    <property type="match status" value="1"/>
</dbReference>
<protein>
    <submittedName>
        <fullName evidence="7">Uncharacterized protein</fullName>
    </submittedName>
</protein>
<reference evidence="8" key="1">
    <citation type="journal article" date="2016" name="Nat. Commun.">
        <title>Genome analysis of three Pneumocystis species reveals adaptation mechanisms to life exclusively in mammalian hosts.</title>
        <authorList>
            <person name="Ma L."/>
            <person name="Chen Z."/>
            <person name="Huang D.W."/>
            <person name="Kutty G."/>
            <person name="Ishihara M."/>
            <person name="Wang H."/>
            <person name="Abouelleil A."/>
            <person name="Bishop L."/>
            <person name="Davey E."/>
            <person name="Deng R."/>
            <person name="Deng X."/>
            <person name="Fan L."/>
            <person name="Fantoni G."/>
            <person name="Fitzgerald M."/>
            <person name="Gogineni E."/>
            <person name="Goldberg J.M."/>
            <person name="Handley G."/>
            <person name="Hu X."/>
            <person name="Huber C."/>
            <person name="Jiao X."/>
            <person name="Jones K."/>
            <person name="Levin J.Z."/>
            <person name="Liu Y."/>
            <person name="Macdonald P."/>
            <person name="Melnikov A."/>
            <person name="Raley C."/>
            <person name="Sassi M."/>
            <person name="Sherman B.T."/>
            <person name="Song X."/>
            <person name="Sykes S."/>
            <person name="Tran B."/>
            <person name="Walsh L."/>
            <person name="Xia Y."/>
            <person name="Yang J."/>
            <person name="Young S."/>
            <person name="Zeng Q."/>
            <person name="Zheng X."/>
            <person name="Stephens R."/>
            <person name="Nusbaum C."/>
            <person name="Birren B.W."/>
            <person name="Azadi P."/>
            <person name="Lempicki R.A."/>
            <person name="Cuomo C.A."/>
            <person name="Kovacs J.A."/>
        </authorList>
    </citation>
    <scope>NUCLEOTIDE SEQUENCE [LARGE SCALE GENOMIC DNA]</scope>
    <source>
        <strain evidence="8">RU7</strain>
    </source>
</reference>
<dbReference type="PANTHER" id="PTHR31740:SF2">
    <property type="entry name" value="CENTROMERE PROTEIN L"/>
    <property type="match status" value="1"/>
</dbReference>
<sequence>MNHQLKGLSGRLFNGSLEENFEWFNHSLTLTKLTPLFRFSKDSLAAHAHEMAITIRRSQQQMKHSEKLSQDSRKLSSSLSSFSSSRLSEMCFVSCQWVWMPAQQDLGGCVWMVFEFTTADEEDKQMEEHYIERRIDTQGVSSAKVQENSYACFLVSLNDEPKGKWGNFPLLISRVPGDLLQIVVTYLATRFDTWATPFRLSAETLTHLLQSYVISIVPMSEESSLPLELTFSTKGIKGLRRITVGVKGQDVQIWRERGPNFLEELKKHLEYQTAIDFNQLELCRIGCGGFVVAAEGKLKILKPIQQQVILEILKMETNRESQTIPISG</sequence>
<dbReference type="STRING" id="1408657.A0A0W4ZKX6"/>
<comment type="similarity">
    <text evidence="3">Belongs to the CENP-L/IML3 family.</text>
</comment>
<dbReference type="Proteomes" id="UP000053447">
    <property type="component" value="Unassembled WGS sequence"/>
</dbReference>
<keyword evidence="4" id="KW-0158">Chromosome</keyword>
<dbReference type="RefSeq" id="XP_018229142.1">
    <property type="nucleotide sequence ID" value="XM_018374570.1"/>
</dbReference>
<evidence type="ECO:0000256" key="2">
    <source>
        <dbReference type="ARBA" id="ARBA00004584"/>
    </source>
</evidence>
<dbReference type="OrthoDB" id="8864979at2759"/>
<evidence type="ECO:0000256" key="3">
    <source>
        <dbReference type="ARBA" id="ARBA00011060"/>
    </source>
</evidence>
<evidence type="ECO:0000256" key="4">
    <source>
        <dbReference type="ARBA" id="ARBA00022454"/>
    </source>
</evidence>
<name>A0A0W4ZKX6_PNEJ7</name>
<dbReference type="GO" id="GO:0000775">
    <property type="term" value="C:chromosome, centromeric region"/>
    <property type="evidence" value="ECO:0007669"/>
    <property type="project" value="UniProtKB-SubCell"/>
</dbReference>
<dbReference type="PANTHER" id="PTHR31740">
    <property type="entry name" value="CENTROMERE PROTEIN L"/>
    <property type="match status" value="1"/>
</dbReference>
<evidence type="ECO:0000256" key="5">
    <source>
        <dbReference type="ARBA" id="ARBA00023242"/>
    </source>
</evidence>
<evidence type="ECO:0000313" key="8">
    <source>
        <dbReference type="Proteomes" id="UP000053447"/>
    </source>
</evidence>
<evidence type="ECO:0000256" key="1">
    <source>
        <dbReference type="ARBA" id="ARBA00004123"/>
    </source>
</evidence>
<comment type="caution">
    <text evidence="7">The sequence shown here is derived from an EMBL/GenBank/DDBJ whole genome shotgun (WGS) entry which is preliminary data.</text>
</comment>
<dbReference type="GeneID" id="28940825"/>
<dbReference type="GO" id="GO:0005634">
    <property type="term" value="C:nucleus"/>
    <property type="evidence" value="ECO:0007669"/>
    <property type="project" value="UniProtKB-SubCell"/>
</dbReference>
<keyword evidence="5" id="KW-0539">Nucleus</keyword>
<keyword evidence="8" id="KW-1185">Reference proteome</keyword>
<organism evidence="7 8">
    <name type="scientific">Pneumocystis jirovecii (strain RU7)</name>
    <name type="common">Human pneumocystis pneumonia agent</name>
    <dbReference type="NCBI Taxonomy" id="1408657"/>
    <lineage>
        <taxon>Eukaryota</taxon>
        <taxon>Fungi</taxon>
        <taxon>Dikarya</taxon>
        <taxon>Ascomycota</taxon>
        <taxon>Taphrinomycotina</taxon>
        <taxon>Pneumocystomycetes</taxon>
        <taxon>Pneumocystaceae</taxon>
        <taxon>Pneumocystis</taxon>
    </lineage>
</organism>
<evidence type="ECO:0000256" key="6">
    <source>
        <dbReference type="ARBA" id="ARBA00023328"/>
    </source>
</evidence>
<dbReference type="VEuPathDB" id="FungiDB:T551_02307"/>
<dbReference type="EMBL" id="LFWA01000010">
    <property type="protein sequence ID" value="KTW29033.1"/>
    <property type="molecule type" value="Genomic_DNA"/>
</dbReference>
<accession>A0A0W4ZKX6</accession>